<protein>
    <submittedName>
        <fullName evidence="2">Uncharacterized protein</fullName>
    </submittedName>
</protein>
<dbReference type="AlphaFoldDB" id="A0A0F9HGA5"/>
<evidence type="ECO:0000256" key="1">
    <source>
        <dbReference type="SAM" id="MobiDB-lite"/>
    </source>
</evidence>
<gene>
    <name evidence="2" type="ORF">LCGC14_1705820</name>
</gene>
<comment type="caution">
    <text evidence="2">The sequence shown here is derived from an EMBL/GenBank/DDBJ whole genome shotgun (WGS) entry which is preliminary data.</text>
</comment>
<organism evidence="2">
    <name type="scientific">marine sediment metagenome</name>
    <dbReference type="NCBI Taxonomy" id="412755"/>
    <lineage>
        <taxon>unclassified sequences</taxon>
        <taxon>metagenomes</taxon>
        <taxon>ecological metagenomes</taxon>
    </lineage>
</organism>
<accession>A0A0F9HGA5</accession>
<sequence>MAVSVGGRFGGKSSILDPAGVSTRGGILGPPEKPPPSFGFFDPASGPRLSLLGLGGFGFDPTAGLKSTGGFSGPTFTNQDFEQIFSSLRRLPPEA</sequence>
<feature type="region of interest" description="Disordered" evidence="1">
    <location>
        <begin position="1"/>
        <end position="41"/>
    </location>
</feature>
<dbReference type="EMBL" id="LAZR01015139">
    <property type="protein sequence ID" value="KKM14466.1"/>
    <property type="molecule type" value="Genomic_DNA"/>
</dbReference>
<evidence type="ECO:0000313" key="2">
    <source>
        <dbReference type="EMBL" id="KKM14466.1"/>
    </source>
</evidence>
<reference evidence="2" key="1">
    <citation type="journal article" date="2015" name="Nature">
        <title>Complex archaea that bridge the gap between prokaryotes and eukaryotes.</title>
        <authorList>
            <person name="Spang A."/>
            <person name="Saw J.H."/>
            <person name="Jorgensen S.L."/>
            <person name="Zaremba-Niedzwiedzka K."/>
            <person name="Martijn J."/>
            <person name="Lind A.E."/>
            <person name="van Eijk R."/>
            <person name="Schleper C."/>
            <person name="Guy L."/>
            <person name="Ettema T.J."/>
        </authorList>
    </citation>
    <scope>NUCLEOTIDE SEQUENCE</scope>
</reference>
<name>A0A0F9HGA5_9ZZZZ</name>
<feature type="non-terminal residue" evidence="2">
    <location>
        <position position="95"/>
    </location>
</feature>
<proteinExistence type="predicted"/>